<dbReference type="Proteomes" id="UP000007752">
    <property type="component" value="Chromosome 3"/>
</dbReference>
<feature type="region of interest" description="Disordered" evidence="1">
    <location>
        <begin position="63"/>
        <end position="82"/>
    </location>
</feature>
<accession>B9FA49</accession>
<gene>
    <name evidence="2" type="ORF">OsJ_11969</name>
</gene>
<evidence type="ECO:0000313" key="2">
    <source>
        <dbReference type="EMBL" id="EEE59627.1"/>
    </source>
</evidence>
<organism evidence="2">
    <name type="scientific">Oryza sativa subsp. japonica</name>
    <name type="common">Rice</name>
    <dbReference type="NCBI Taxonomy" id="39947"/>
    <lineage>
        <taxon>Eukaryota</taxon>
        <taxon>Viridiplantae</taxon>
        <taxon>Streptophyta</taxon>
        <taxon>Embryophyta</taxon>
        <taxon>Tracheophyta</taxon>
        <taxon>Spermatophyta</taxon>
        <taxon>Magnoliopsida</taxon>
        <taxon>Liliopsida</taxon>
        <taxon>Poales</taxon>
        <taxon>Poaceae</taxon>
        <taxon>BOP clade</taxon>
        <taxon>Oryzoideae</taxon>
        <taxon>Oryzeae</taxon>
        <taxon>Oryzinae</taxon>
        <taxon>Oryza</taxon>
        <taxon>Oryza sativa</taxon>
    </lineage>
</organism>
<reference evidence="2" key="2">
    <citation type="submission" date="2008-12" db="EMBL/GenBank/DDBJ databases">
        <title>Improved gene annotation of the rice (Oryza sativa) genomes.</title>
        <authorList>
            <person name="Wang J."/>
            <person name="Li R."/>
            <person name="Fan W."/>
            <person name="Huang Q."/>
            <person name="Zhang J."/>
            <person name="Zhou Y."/>
            <person name="Hu Y."/>
            <person name="Zi S."/>
            <person name="Li J."/>
            <person name="Ni P."/>
            <person name="Zheng H."/>
            <person name="Zhang Y."/>
            <person name="Zhao M."/>
            <person name="Hao Q."/>
            <person name="McDermott J."/>
            <person name="Samudrala R."/>
            <person name="Kristiansen K."/>
            <person name="Wong G.K.-S."/>
        </authorList>
    </citation>
    <scope>NUCLEOTIDE SEQUENCE</scope>
</reference>
<protein>
    <submittedName>
        <fullName evidence="2">Uncharacterized protein</fullName>
    </submittedName>
</protein>
<evidence type="ECO:0000256" key="1">
    <source>
        <dbReference type="SAM" id="MobiDB-lite"/>
    </source>
</evidence>
<dbReference type="AlphaFoldDB" id="B9FA49"/>
<sequence length="130" mass="13765">MGGKRAPLVSVFPFPADTRGPRRPCEPCPDLLDEATAVDGFGGQQAGRDEAVAAEIHVAGAPPQARSYRRSSRDYSASAAATTTERKVAILGVTCEEQMKVVFSGCRIEDIVSGSPLGAEMFSLDEFFGV</sequence>
<reference evidence="2" key="1">
    <citation type="journal article" date="2005" name="PLoS Biol.">
        <title>The genomes of Oryza sativa: a history of duplications.</title>
        <authorList>
            <person name="Yu J."/>
            <person name="Wang J."/>
            <person name="Lin W."/>
            <person name="Li S."/>
            <person name="Li H."/>
            <person name="Zhou J."/>
            <person name="Ni P."/>
            <person name="Dong W."/>
            <person name="Hu S."/>
            <person name="Zeng C."/>
            <person name="Zhang J."/>
            <person name="Zhang Y."/>
            <person name="Li R."/>
            <person name="Xu Z."/>
            <person name="Li S."/>
            <person name="Li X."/>
            <person name="Zheng H."/>
            <person name="Cong L."/>
            <person name="Lin L."/>
            <person name="Yin J."/>
            <person name="Geng J."/>
            <person name="Li G."/>
            <person name="Shi J."/>
            <person name="Liu J."/>
            <person name="Lv H."/>
            <person name="Li J."/>
            <person name="Wang J."/>
            <person name="Deng Y."/>
            <person name="Ran L."/>
            <person name="Shi X."/>
            <person name="Wang X."/>
            <person name="Wu Q."/>
            <person name="Li C."/>
            <person name="Ren X."/>
            <person name="Wang J."/>
            <person name="Wang X."/>
            <person name="Li D."/>
            <person name="Liu D."/>
            <person name="Zhang X."/>
            <person name="Ji Z."/>
            <person name="Zhao W."/>
            <person name="Sun Y."/>
            <person name="Zhang Z."/>
            <person name="Bao J."/>
            <person name="Han Y."/>
            <person name="Dong L."/>
            <person name="Ji J."/>
            <person name="Chen P."/>
            <person name="Wu S."/>
            <person name="Liu J."/>
            <person name="Xiao Y."/>
            <person name="Bu D."/>
            <person name="Tan J."/>
            <person name="Yang L."/>
            <person name="Ye C."/>
            <person name="Zhang J."/>
            <person name="Xu J."/>
            <person name="Zhou Y."/>
            <person name="Yu Y."/>
            <person name="Zhang B."/>
            <person name="Zhuang S."/>
            <person name="Wei H."/>
            <person name="Liu B."/>
            <person name="Lei M."/>
            <person name="Yu H."/>
            <person name="Li Y."/>
            <person name="Xu H."/>
            <person name="Wei S."/>
            <person name="He X."/>
            <person name="Fang L."/>
            <person name="Zhang Z."/>
            <person name="Zhang Y."/>
            <person name="Huang X."/>
            <person name="Su Z."/>
            <person name="Tong W."/>
            <person name="Li J."/>
            <person name="Tong Z."/>
            <person name="Li S."/>
            <person name="Ye J."/>
            <person name="Wang L."/>
            <person name="Fang L."/>
            <person name="Lei T."/>
            <person name="Chen C."/>
            <person name="Chen H."/>
            <person name="Xu Z."/>
            <person name="Li H."/>
            <person name="Huang H."/>
            <person name="Zhang F."/>
            <person name="Xu H."/>
            <person name="Li N."/>
            <person name="Zhao C."/>
            <person name="Li S."/>
            <person name="Dong L."/>
            <person name="Huang Y."/>
            <person name="Li L."/>
            <person name="Xi Y."/>
            <person name="Qi Q."/>
            <person name="Li W."/>
            <person name="Zhang B."/>
            <person name="Hu W."/>
            <person name="Zhang Y."/>
            <person name="Tian X."/>
            <person name="Jiao Y."/>
            <person name="Liang X."/>
            <person name="Jin J."/>
            <person name="Gao L."/>
            <person name="Zheng W."/>
            <person name="Hao B."/>
            <person name="Liu S."/>
            <person name="Wang W."/>
            <person name="Yuan L."/>
            <person name="Cao M."/>
            <person name="McDermott J."/>
            <person name="Samudrala R."/>
            <person name="Wang J."/>
            <person name="Wong G.K."/>
            <person name="Yang H."/>
        </authorList>
    </citation>
    <scope>NUCLEOTIDE SEQUENCE [LARGE SCALE GENOMIC DNA]</scope>
</reference>
<dbReference type="EMBL" id="CM000140">
    <property type="protein sequence ID" value="EEE59627.1"/>
    <property type="molecule type" value="Genomic_DNA"/>
</dbReference>
<name>B9FA49_ORYSJ</name>
<proteinExistence type="predicted"/>